<dbReference type="InterPro" id="IPR029460">
    <property type="entry name" value="DNAPol_HHH"/>
</dbReference>
<dbReference type="STRING" id="1193518.BN13_730004"/>
<evidence type="ECO:0000256" key="6">
    <source>
        <dbReference type="ARBA" id="ARBA00049244"/>
    </source>
</evidence>
<evidence type="ECO:0000256" key="4">
    <source>
        <dbReference type="ARBA" id="ARBA00022705"/>
    </source>
</evidence>
<evidence type="ECO:0000256" key="3">
    <source>
        <dbReference type="ARBA" id="ARBA00022695"/>
    </source>
</evidence>
<comment type="catalytic activity">
    <reaction evidence="6">
        <text>DNA(n) + a 2'-deoxyribonucleoside 5'-triphosphate = DNA(n+1) + diphosphate</text>
        <dbReference type="Rhea" id="RHEA:22508"/>
        <dbReference type="Rhea" id="RHEA-COMP:17339"/>
        <dbReference type="Rhea" id="RHEA-COMP:17340"/>
        <dbReference type="ChEBI" id="CHEBI:33019"/>
        <dbReference type="ChEBI" id="CHEBI:61560"/>
        <dbReference type="ChEBI" id="CHEBI:173112"/>
        <dbReference type="EC" id="2.7.7.7"/>
    </reaction>
</comment>
<dbReference type="InterPro" id="IPR041931">
    <property type="entry name" value="DNA_pol3_alpha_thumb_dom"/>
</dbReference>
<dbReference type="InterPro" id="IPR004013">
    <property type="entry name" value="PHP_dom"/>
</dbReference>
<dbReference type="PANTHER" id="PTHR32294:SF0">
    <property type="entry name" value="DNA POLYMERASE III SUBUNIT ALPHA"/>
    <property type="match status" value="1"/>
</dbReference>
<keyword evidence="2 9" id="KW-0808">Transferase</keyword>
<dbReference type="Gene3D" id="1.10.150.870">
    <property type="match status" value="1"/>
</dbReference>
<accession>A0A077MD11</accession>
<evidence type="ECO:0000256" key="5">
    <source>
        <dbReference type="ARBA" id="ARBA00022932"/>
    </source>
</evidence>
<dbReference type="InterPro" id="IPR040982">
    <property type="entry name" value="DNA_pol3_finger"/>
</dbReference>
<dbReference type="GO" id="GO:0008408">
    <property type="term" value="F:3'-5' exonuclease activity"/>
    <property type="evidence" value="ECO:0007669"/>
    <property type="project" value="InterPro"/>
</dbReference>
<evidence type="ECO:0000256" key="7">
    <source>
        <dbReference type="SAM" id="MobiDB-lite"/>
    </source>
</evidence>
<keyword evidence="4" id="KW-0235">DNA replication</keyword>
<dbReference type="Pfam" id="PF17657">
    <property type="entry name" value="DNA_pol3_finger"/>
    <property type="match status" value="1"/>
</dbReference>
<dbReference type="PANTHER" id="PTHR32294">
    <property type="entry name" value="DNA POLYMERASE III SUBUNIT ALPHA"/>
    <property type="match status" value="1"/>
</dbReference>
<evidence type="ECO:0000313" key="10">
    <source>
        <dbReference type="Proteomes" id="UP000035720"/>
    </source>
</evidence>
<sequence length="1269" mass="135547">MIDGSDYVALHVHTEHSELDGLARVGELVAAAVADGHVGVAATDHGSLAVHWKLYEAARAAGITPILGLEAYFAIGSRHDKEIRTIASGDDFDGSGGMGDKRQQRYEHLTLLAKNATGWRNLVTGHNASWGHFFYKPRWDMDLLARHADGLIVGTGCLGGPVAGALLRGDVDAANAAVVSLVEVCGRENVFVEVMDHGLALEQAVIPGLVEIAGRFGLRVVATNDSHYVRAEQAAAHDAWLAMGQSKGGKTVLVTDPNRFAFNGGGYHFRTAAEMHALFDHQPGTHDAVRNSRAVAEMVEPDVIPVKGNRLPVYPAPDGVTAAELLYEKTRQGAVGRWGENLPIEIKAELRHELDVIGGAGFDDYALIVSDIIDESVRRGIRKGPGRGSAAGSRVMYALGVTDIEPRVNDLLFSRFLDPGRPDMPDVDMDFDAERRDELIQYAADKYGRDRTARVGSIGTSWARSAIKDVARVTGWTASAAEKIAKAVPDFAGKEHPLRTILAVDNPAGAPLRALMSSDPSVAHLVMMAMAVEGVASRSGIHACGVIIGDESLTGLIPMRRDPSDPDALPITEWDGEALAAFGLVKFDFLAIKDLTGIERCVQMIAETTGVKVYPETATMDPADPRAKAAFDLISAGRTAGVFQLSSPGMTELARAIRPHRHEDLTALGALYRPGPMGAGMHHEYAARARGKAIDYALFTRVPAEQEVIAEVLAPSLGVLAYQEQMQRLSVLVADFDDSQSNKLRKGIAKKKTDILDAMYPLWIDGGVKGARRDGVAKVSFQRETLDRLWETFRASGEYAFNKSHSAAYGRISFETAWLKANWPAQFGAALLASTESGKAKAGKRQALIGALRGDGIVVRAPGINSASVKTSVLPDGSVQIGLSEIAAVGEPAAWIVAERDRGGPFASLADLVSRVVVAGEDGKRTSLSSTIVTALAESGALDEFGSRMGHAMLACVNPIPDDLPAPDAEWGIVERAARQRARLGVIIDGDPVVLLADQLSTWLSPAGTPPIPIGSIPTTSGVPVHALGVVAAVEEKSYARGVLCEVTVADPTGYLEATFWNESWTSMVADGTAPKPGEIAGISGITKAPWRPPTDDDAVVEEDLPPSLRGYSVWRQPIYDPVRRPSVVLTPGRAPEPTEPQREVEPVMIEPQLEVEPTTAPDDDAPQPDSEPDPEPVIPEPLPEPESHDVFVVGIDPQKRLRHQVGGAWSALVRLYPGLRDLDADISPRGADWHSPVLARCDGGAGLVLKAATAYDRSVVRMIVSGAA</sequence>
<dbReference type="InterPro" id="IPR004805">
    <property type="entry name" value="DnaE2/DnaE/PolC"/>
</dbReference>
<gene>
    <name evidence="9" type="ORF">BN13_730004</name>
</gene>
<dbReference type="RefSeq" id="WP_048547010.1">
    <property type="nucleotide sequence ID" value="NZ_HF571038.1"/>
</dbReference>
<evidence type="ECO:0000313" key="9">
    <source>
        <dbReference type="EMBL" id="CCI54474.1"/>
    </source>
</evidence>
<evidence type="ECO:0000256" key="1">
    <source>
        <dbReference type="ARBA" id="ARBA00012417"/>
    </source>
</evidence>
<dbReference type="Gene3D" id="1.10.10.1600">
    <property type="entry name" value="Bacterial DNA polymerase III alpha subunit, thumb domain"/>
    <property type="match status" value="1"/>
</dbReference>
<dbReference type="Pfam" id="PF02811">
    <property type="entry name" value="PHP"/>
    <property type="match status" value="1"/>
</dbReference>
<dbReference type="SUPFAM" id="SSF89550">
    <property type="entry name" value="PHP domain-like"/>
    <property type="match status" value="1"/>
</dbReference>
<keyword evidence="10" id="KW-1185">Reference proteome</keyword>
<dbReference type="SMART" id="SM00481">
    <property type="entry name" value="POLIIIAc"/>
    <property type="match status" value="1"/>
</dbReference>
<evidence type="ECO:0000256" key="2">
    <source>
        <dbReference type="ARBA" id="ARBA00022679"/>
    </source>
</evidence>
<proteinExistence type="predicted"/>
<dbReference type="Gene3D" id="3.20.20.140">
    <property type="entry name" value="Metal-dependent hydrolases"/>
    <property type="match status" value="1"/>
</dbReference>
<dbReference type="Pfam" id="PF07733">
    <property type="entry name" value="DNA_pol3_alpha"/>
    <property type="match status" value="1"/>
</dbReference>
<dbReference type="NCBIfam" id="TIGR00594">
    <property type="entry name" value="polc"/>
    <property type="match status" value="1"/>
</dbReference>
<dbReference type="InterPro" id="IPR003141">
    <property type="entry name" value="Pol/His_phosphatase_N"/>
</dbReference>
<comment type="caution">
    <text evidence="9">The sequence shown here is derived from an EMBL/GenBank/DDBJ whole genome shotgun (WGS) entry which is preliminary data.</text>
</comment>
<evidence type="ECO:0000259" key="8">
    <source>
        <dbReference type="SMART" id="SM00481"/>
    </source>
</evidence>
<organism evidence="9 10">
    <name type="scientific">Nostocoides jenkinsii Ben 74</name>
    <dbReference type="NCBI Taxonomy" id="1193518"/>
    <lineage>
        <taxon>Bacteria</taxon>
        <taxon>Bacillati</taxon>
        <taxon>Actinomycetota</taxon>
        <taxon>Actinomycetes</taxon>
        <taxon>Micrococcales</taxon>
        <taxon>Intrasporangiaceae</taxon>
        <taxon>Nostocoides</taxon>
    </lineage>
</organism>
<protein>
    <recommendedName>
        <fullName evidence="1">DNA-directed DNA polymerase</fullName>
        <ecNumber evidence="1">2.7.7.7</ecNumber>
    </recommendedName>
</protein>
<dbReference type="Proteomes" id="UP000035720">
    <property type="component" value="Unassembled WGS sequence"/>
</dbReference>
<dbReference type="InterPro" id="IPR011708">
    <property type="entry name" value="DNA_pol3_alpha_NTPase_dom"/>
</dbReference>
<keyword evidence="5" id="KW-0239">DNA-directed DNA polymerase</keyword>
<dbReference type="Pfam" id="PF14579">
    <property type="entry name" value="HHH_6"/>
    <property type="match status" value="1"/>
</dbReference>
<dbReference type="GO" id="GO:0003887">
    <property type="term" value="F:DNA-directed DNA polymerase activity"/>
    <property type="evidence" value="ECO:0007669"/>
    <property type="project" value="UniProtKB-KW"/>
</dbReference>
<feature type="compositionally biased region" description="Acidic residues" evidence="7">
    <location>
        <begin position="1162"/>
        <end position="1175"/>
    </location>
</feature>
<feature type="region of interest" description="Disordered" evidence="7">
    <location>
        <begin position="1083"/>
        <end position="1103"/>
    </location>
</feature>
<dbReference type="AlphaFoldDB" id="A0A077MD11"/>
<feature type="domain" description="Polymerase/histidinol phosphatase N-terminal" evidence="8">
    <location>
        <begin position="8"/>
        <end position="75"/>
    </location>
</feature>
<dbReference type="InterPro" id="IPR016195">
    <property type="entry name" value="Pol/histidinol_Pase-like"/>
</dbReference>
<dbReference type="GO" id="GO:0006260">
    <property type="term" value="P:DNA replication"/>
    <property type="evidence" value="ECO:0007669"/>
    <property type="project" value="UniProtKB-KW"/>
</dbReference>
<dbReference type="EC" id="2.7.7.7" evidence="1"/>
<name>A0A077MD11_9MICO</name>
<reference evidence="9 10" key="1">
    <citation type="journal article" date="2013" name="ISME J.">
        <title>A metabolic model for members of the genus Tetrasphaera involved in enhanced biological phosphorus removal.</title>
        <authorList>
            <person name="Kristiansen R."/>
            <person name="Nguyen H.T.T."/>
            <person name="Saunders A.M."/>
            <person name="Nielsen J.L."/>
            <person name="Wimmer R."/>
            <person name="Le V.Q."/>
            <person name="McIlroy S.J."/>
            <person name="Petrovski S."/>
            <person name="Seviour R.J."/>
            <person name="Calteau A."/>
            <person name="Nielsen K.L."/>
            <person name="Nielsen P.H."/>
        </authorList>
    </citation>
    <scope>NUCLEOTIDE SEQUENCE [LARGE SCALE GENOMIC DNA]</scope>
    <source>
        <strain evidence="9 10">Ben 74</strain>
    </source>
</reference>
<dbReference type="EMBL" id="CAJC01000187">
    <property type="protein sequence ID" value="CCI54474.1"/>
    <property type="molecule type" value="Genomic_DNA"/>
</dbReference>
<feature type="region of interest" description="Disordered" evidence="7">
    <location>
        <begin position="1126"/>
        <end position="1188"/>
    </location>
</feature>
<feature type="compositionally biased region" description="Pro residues" evidence="7">
    <location>
        <begin position="1176"/>
        <end position="1185"/>
    </location>
</feature>
<keyword evidence="3 9" id="KW-0548">Nucleotidyltransferase</keyword>